<dbReference type="PANTHER" id="PTHR11839:SF12">
    <property type="entry name" value="ADP COMPOUNDS HYDROLASE NUDE"/>
    <property type="match status" value="1"/>
</dbReference>
<reference evidence="4 5" key="1">
    <citation type="submission" date="2009-10" db="EMBL/GenBank/DDBJ databases">
        <title>Complete sequence of Halothiobacillus neapolitanus c2.</title>
        <authorList>
            <consortium name="US DOE Joint Genome Institute"/>
            <person name="Lucas S."/>
            <person name="Copeland A."/>
            <person name="Lapidus A."/>
            <person name="Glavina del Rio T."/>
            <person name="Tice H."/>
            <person name="Bruce D."/>
            <person name="Goodwin L."/>
            <person name="Pitluck S."/>
            <person name="Davenport K."/>
            <person name="Brettin T."/>
            <person name="Detter J.C."/>
            <person name="Han C."/>
            <person name="Tapia R."/>
            <person name="Larimer F."/>
            <person name="Land M."/>
            <person name="Hauser L."/>
            <person name="Kyrpides N."/>
            <person name="Mikhailova N."/>
            <person name="Kerfeld C."/>
            <person name="Cannon G."/>
            <person name="Heinhort S."/>
        </authorList>
    </citation>
    <scope>NUCLEOTIDE SEQUENCE [LARGE SCALE GENOMIC DNA]</scope>
    <source>
        <strain evidence="5">ATCC 23641 / c2</strain>
    </source>
</reference>
<feature type="domain" description="Nudix hydrolase" evidence="3">
    <location>
        <begin position="45"/>
        <end position="177"/>
    </location>
</feature>
<keyword evidence="5" id="KW-1185">Reference proteome</keyword>
<dbReference type="EMBL" id="CP001801">
    <property type="protein sequence ID" value="ACX95378.1"/>
    <property type="molecule type" value="Genomic_DNA"/>
</dbReference>
<dbReference type="InterPro" id="IPR020084">
    <property type="entry name" value="NUDIX_hydrolase_CS"/>
</dbReference>
<dbReference type="KEGG" id="hna:Hneap_0524"/>
<organism evidence="4 5">
    <name type="scientific">Halothiobacillus neapolitanus (strain ATCC 23641 / DSM 15147 / CIP 104769 / NCIMB 8539 / c2)</name>
    <name type="common">Thiobacillus neapolitanus</name>
    <dbReference type="NCBI Taxonomy" id="555778"/>
    <lineage>
        <taxon>Bacteria</taxon>
        <taxon>Pseudomonadati</taxon>
        <taxon>Pseudomonadota</taxon>
        <taxon>Gammaproteobacteria</taxon>
        <taxon>Chromatiales</taxon>
        <taxon>Halothiobacillaceae</taxon>
        <taxon>Halothiobacillus</taxon>
    </lineage>
</organism>
<evidence type="ECO:0000313" key="4">
    <source>
        <dbReference type="EMBL" id="ACX95378.1"/>
    </source>
</evidence>
<dbReference type="SUPFAM" id="SSF55811">
    <property type="entry name" value="Nudix"/>
    <property type="match status" value="1"/>
</dbReference>
<proteinExistence type="predicted"/>
<dbReference type="InterPro" id="IPR000086">
    <property type="entry name" value="NUDIX_hydrolase_dom"/>
</dbReference>
<dbReference type="PANTHER" id="PTHR11839">
    <property type="entry name" value="UDP/ADP-SUGAR PYROPHOSPHATASE"/>
    <property type="match status" value="1"/>
</dbReference>
<dbReference type="GO" id="GO:0019693">
    <property type="term" value="P:ribose phosphate metabolic process"/>
    <property type="evidence" value="ECO:0007669"/>
    <property type="project" value="TreeGrafter"/>
</dbReference>
<keyword evidence="2 4" id="KW-0378">Hydrolase</keyword>
<protein>
    <submittedName>
        <fullName evidence="4">NUDIX hydrolase</fullName>
    </submittedName>
</protein>
<evidence type="ECO:0000259" key="3">
    <source>
        <dbReference type="PROSITE" id="PS51462"/>
    </source>
</evidence>
<dbReference type="HOGENOM" id="CLU_062658_4_0_6"/>
<evidence type="ECO:0000313" key="5">
    <source>
        <dbReference type="Proteomes" id="UP000009102"/>
    </source>
</evidence>
<evidence type="ECO:0000256" key="2">
    <source>
        <dbReference type="ARBA" id="ARBA00022801"/>
    </source>
</evidence>
<dbReference type="CDD" id="cd24156">
    <property type="entry name" value="NUDIX_ADPRase_NudE"/>
    <property type="match status" value="1"/>
</dbReference>
<dbReference type="Proteomes" id="UP000009102">
    <property type="component" value="Chromosome"/>
</dbReference>
<dbReference type="Gene3D" id="3.90.79.10">
    <property type="entry name" value="Nucleoside Triphosphate Pyrophosphohydrolase"/>
    <property type="match status" value="1"/>
</dbReference>
<comment type="cofactor">
    <cofactor evidence="1">
        <name>Mg(2+)</name>
        <dbReference type="ChEBI" id="CHEBI:18420"/>
    </cofactor>
</comment>
<dbReference type="OrthoDB" id="9806150at2"/>
<dbReference type="PROSITE" id="PS51462">
    <property type="entry name" value="NUDIX"/>
    <property type="match status" value="1"/>
</dbReference>
<dbReference type="GO" id="GO:0005829">
    <property type="term" value="C:cytosol"/>
    <property type="evidence" value="ECO:0007669"/>
    <property type="project" value="TreeGrafter"/>
</dbReference>
<dbReference type="STRING" id="555778.Hneap_0524"/>
<evidence type="ECO:0000256" key="1">
    <source>
        <dbReference type="ARBA" id="ARBA00001946"/>
    </source>
</evidence>
<dbReference type="GO" id="GO:0019144">
    <property type="term" value="F:ADP-sugar diphosphatase activity"/>
    <property type="evidence" value="ECO:0007669"/>
    <property type="project" value="TreeGrafter"/>
</dbReference>
<sequence length="192" mass="21055">MPVEQPPKMCAVRPLVETRLFAVEAVDLKFANGVEVTFERLAAKGRGAVLVVPILDDGRIVLIREYACGTERYELGLPKGRIDGDEPILEAANRELMEEAGFTAAQLTLLREVTSSPAYSAQRTHIVLATGLSPRRLPGDEPEPLEVVTWPLDDLDRLAFEGQCSEARSIAAMYLARTYLAHSPANDQKNPA</sequence>
<dbReference type="GO" id="GO:0006753">
    <property type="term" value="P:nucleoside phosphate metabolic process"/>
    <property type="evidence" value="ECO:0007669"/>
    <property type="project" value="TreeGrafter"/>
</dbReference>
<dbReference type="InterPro" id="IPR015797">
    <property type="entry name" value="NUDIX_hydrolase-like_dom_sf"/>
</dbReference>
<dbReference type="RefSeq" id="WP_012823414.1">
    <property type="nucleotide sequence ID" value="NC_013422.1"/>
</dbReference>
<gene>
    <name evidence="4" type="ordered locus">Hneap_0524</name>
</gene>
<accession>D0KY55</accession>
<dbReference type="eggNOG" id="COG0494">
    <property type="taxonomic scope" value="Bacteria"/>
</dbReference>
<name>D0KY55_HALNC</name>
<dbReference type="NCBIfam" id="NF008736">
    <property type="entry name" value="PRK11762.1"/>
    <property type="match status" value="1"/>
</dbReference>
<dbReference type="PROSITE" id="PS00893">
    <property type="entry name" value="NUDIX_BOX"/>
    <property type="match status" value="1"/>
</dbReference>
<dbReference type="AlphaFoldDB" id="D0KY55"/>
<dbReference type="Pfam" id="PF00293">
    <property type="entry name" value="NUDIX"/>
    <property type="match status" value="1"/>
</dbReference>